<comment type="caution">
    <text evidence="1">The sequence shown here is derived from an EMBL/GenBank/DDBJ whole genome shotgun (WGS) entry which is preliminary data.</text>
</comment>
<accession>A0A2U3D480</accession>
<gene>
    <name evidence="1" type="ORF">BM613_13155</name>
</gene>
<dbReference type="RefSeq" id="WP_109431659.1">
    <property type="nucleotide sequence ID" value="NZ_MPDK01000037.1"/>
</dbReference>
<evidence type="ECO:0000313" key="1">
    <source>
        <dbReference type="EMBL" id="PWI56077.1"/>
    </source>
</evidence>
<keyword evidence="2" id="KW-1185">Reference proteome</keyword>
<sequence>MLVKLVVDVKFEEPIKGQNIHTLEIGSFNTDKLIKGKLPALDLPCDIDHRLPAESTAKVRGNGRILSFADSMKDWEDLKFIVSARILKTEYKVASDNYMKHFYPRIIFKDRINISKEEITCQPIACRWVLVP</sequence>
<organism evidence="1 2">
    <name type="scientific">Sulfoacidibacillus thermotolerans</name>
    <name type="common">Acidibacillus sulfuroxidans</name>
    <dbReference type="NCBI Taxonomy" id="1765684"/>
    <lineage>
        <taxon>Bacteria</taxon>
        <taxon>Bacillati</taxon>
        <taxon>Bacillota</taxon>
        <taxon>Bacilli</taxon>
        <taxon>Bacillales</taxon>
        <taxon>Alicyclobacillaceae</taxon>
        <taxon>Sulfoacidibacillus</taxon>
    </lineage>
</organism>
<dbReference type="OrthoDB" id="9825176at2"/>
<reference evidence="1 2" key="1">
    <citation type="submission" date="2016-11" db="EMBL/GenBank/DDBJ databases">
        <title>Comparative genomics of Acidibacillus ferroxidans species.</title>
        <authorList>
            <person name="Oliveira G."/>
            <person name="Nunes G."/>
            <person name="Oliveira R."/>
            <person name="Araujo F."/>
            <person name="Salim A."/>
            <person name="Scholte L."/>
            <person name="Morais D."/>
            <person name="Nancucheo I."/>
            <person name="Johnson D.B."/>
            <person name="Grail B."/>
            <person name="Bittencourt J."/>
            <person name="Valadares R."/>
        </authorList>
    </citation>
    <scope>NUCLEOTIDE SEQUENCE [LARGE SCALE GENOMIC DNA]</scope>
    <source>
        <strain evidence="1 2">Y002</strain>
    </source>
</reference>
<dbReference type="EMBL" id="MPDK01000037">
    <property type="protein sequence ID" value="PWI56077.1"/>
    <property type="molecule type" value="Genomic_DNA"/>
</dbReference>
<name>A0A2U3D480_SULT2</name>
<dbReference type="AlphaFoldDB" id="A0A2U3D480"/>
<proteinExistence type="predicted"/>
<dbReference type="Proteomes" id="UP000245380">
    <property type="component" value="Unassembled WGS sequence"/>
</dbReference>
<evidence type="ECO:0000313" key="2">
    <source>
        <dbReference type="Proteomes" id="UP000245380"/>
    </source>
</evidence>
<protein>
    <submittedName>
        <fullName evidence="1">Uncharacterized protein</fullName>
    </submittedName>
</protein>